<dbReference type="Pfam" id="PF01416">
    <property type="entry name" value="PseudoU_synth_1"/>
    <property type="match status" value="2"/>
</dbReference>
<name>A0AA41ZFM7_9GAMM</name>
<comment type="subunit">
    <text evidence="4">Homodimer.</text>
</comment>
<evidence type="ECO:0000256" key="4">
    <source>
        <dbReference type="HAMAP-Rule" id="MF_00171"/>
    </source>
</evidence>
<dbReference type="Proteomes" id="UP001165678">
    <property type="component" value="Unassembled WGS sequence"/>
</dbReference>
<protein>
    <recommendedName>
        <fullName evidence="4">tRNA pseudouridine synthase A</fullName>
        <ecNumber evidence="4">5.4.99.12</ecNumber>
    </recommendedName>
    <alternativeName>
        <fullName evidence="4">tRNA pseudouridine(38-40) synthase</fullName>
    </alternativeName>
    <alternativeName>
        <fullName evidence="4">tRNA pseudouridylate synthase I</fullName>
    </alternativeName>
    <alternativeName>
        <fullName evidence="4">tRNA-uridine isomerase I</fullName>
    </alternativeName>
</protein>
<dbReference type="RefSeq" id="WP_250936617.1">
    <property type="nucleotide sequence ID" value="NZ_JAMLJK010000001.1"/>
</dbReference>
<dbReference type="Gene3D" id="3.30.70.660">
    <property type="entry name" value="Pseudouridine synthase I, catalytic domain, C-terminal subdomain"/>
    <property type="match status" value="1"/>
</dbReference>
<dbReference type="PANTHER" id="PTHR11142:SF0">
    <property type="entry name" value="TRNA PSEUDOURIDINE SYNTHASE-LIKE 1"/>
    <property type="match status" value="1"/>
</dbReference>
<proteinExistence type="inferred from homology"/>
<dbReference type="InterPro" id="IPR001406">
    <property type="entry name" value="PsdUridine_synth_TruA"/>
</dbReference>
<dbReference type="SUPFAM" id="SSF55120">
    <property type="entry name" value="Pseudouridine synthase"/>
    <property type="match status" value="1"/>
</dbReference>
<evidence type="ECO:0000256" key="5">
    <source>
        <dbReference type="PIRSR" id="PIRSR001430-1"/>
    </source>
</evidence>
<dbReference type="Gene3D" id="3.30.70.580">
    <property type="entry name" value="Pseudouridine synthase I, catalytic domain, N-terminal subdomain"/>
    <property type="match status" value="1"/>
</dbReference>
<dbReference type="HAMAP" id="MF_00171">
    <property type="entry name" value="TruA"/>
    <property type="match status" value="1"/>
</dbReference>
<comment type="caution">
    <text evidence="9">The sequence shown here is derived from an EMBL/GenBank/DDBJ whole genome shotgun (WGS) entry which is preliminary data.</text>
</comment>
<comment type="similarity">
    <text evidence="1 4 7">Belongs to the tRNA pseudouridine synthase TruA family.</text>
</comment>
<sequence length="297" mass="33357">MSLFDFLDETAPMTGRLALGIEYNGQQYMGWQRLQHGPSVQAALERALSRIAAAEVEVLSSGRTDSGVHATRQIAHFDAPSPRTEKAWMMGANAILPRDITIHWIREVPSDFHARFSALGRRYRYVIYNRASPPALEHDRVTWHRTPLDHELMHQAGQALVGEHDFSAYRASSCQSVTPWRFLHHLEVSRHGPLVVIDIQGNAFLHHMVRNIAGVLMAIGDRSRPVAWAEEVLQGRDRTIGGITAPAAGLYFIDSCYDDYYGLPAEPLGPSFLWHTGEWSGERAVPVNAVTQHRRHS</sequence>
<feature type="binding site" evidence="4 6">
    <location>
        <position position="123"/>
    </location>
    <ligand>
        <name>substrate</name>
    </ligand>
</feature>
<keyword evidence="10" id="KW-1185">Reference proteome</keyword>
<evidence type="ECO:0000256" key="2">
    <source>
        <dbReference type="ARBA" id="ARBA00022694"/>
    </source>
</evidence>
<dbReference type="InterPro" id="IPR020103">
    <property type="entry name" value="PsdUridine_synth_cat_dom_sf"/>
</dbReference>
<dbReference type="NCBIfam" id="TIGR00071">
    <property type="entry name" value="hisT_truA"/>
    <property type="match status" value="1"/>
</dbReference>
<evidence type="ECO:0000313" key="10">
    <source>
        <dbReference type="Proteomes" id="UP001165678"/>
    </source>
</evidence>
<dbReference type="InterPro" id="IPR020097">
    <property type="entry name" value="PsdUridine_synth_TruA_a/b_dom"/>
</dbReference>
<feature type="domain" description="Pseudouridine synthase I TruA alpha/beta" evidence="8">
    <location>
        <begin position="158"/>
        <end position="258"/>
    </location>
</feature>
<dbReference type="InterPro" id="IPR020094">
    <property type="entry name" value="TruA/RsuA/RluB/E/F_N"/>
</dbReference>
<dbReference type="GO" id="GO:0031119">
    <property type="term" value="P:tRNA pseudouridine synthesis"/>
    <property type="evidence" value="ECO:0007669"/>
    <property type="project" value="UniProtKB-UniRule"/>
</dbReference>
<accession>A0AA41ZFM7</accession>
<comment type="function">
    <text evidence="4">Formation of pseudouridine at positions 38, 39 and 40 in the anticodon stem and loop of transfer RNAs.</text>
</comment>
<dbReference type="PANTHER" id="PTHR11142">
    <property type="entry name" value="PSEUDOURIDYLATE SYNTHASE"/>
    <property type="match status" value="1"/>
</dbReference>
<evidence type="ECO:0000256" key="1">
    <source>
        <dbReference type="ARBA" id="ARBA00009375"/>
    </source>
</evidence>
<dbReference type="EC" id="5.4.99.12" evidence="4"/>
<dbReference type="InterPro" id="IPR020095">
    <property type="entry name" value="PsdUridine_synth_TruA_C"/>
</dbReference>
<evidence type="ECO:0000256" key="3">
    <source>
        <dbReference type="ARBA" id="ARBA00023235"/>
    </source>
</evidence>
<dbReference type="EMBL" id="JAPIVE010000001">
    <property type="protein sequence ID" value="MCX2523289.1"/>
    <property type="molecule type" value="Genomic_DNA"/>
</dbReference>
<keyword evidence="3 4" id="KW-0413">Isomerase</keyword>
<comment type="caution">
    <text evidence="4">Lacks conserved residue(s) required for the propagation of feature annotation.</text>
</comment>
<evidence type="ECO:0000256" key="7">
    <source>
        <dbReference type="RuleBase" id="RU003792"/>
    </source>
</evidence>
<dbReference type="CDD" id="cd02570">
    <property type="entry name" value="PseudoU_synth_EcTruA"/>
    <property type="match status" value="1"/>
</dbReference>
<comment type="catalytic activity">
    <reaction evidence="4 7">
        <text>uridine(38/39/40) in tRNA = pseudouridine(38/39/40) in tRNA</text>
        <dbReference type="Rhea" id="RHEA:22376"/>
        <dbReference type="Rhea" id="RHEA-COMP:10085"/>
        <dbReference type="Rhea" id="RHEA-COMP:10087"/>
        <dbReference type="ChEBI" id="CHEBI:65314"/>
        <dbReference type="ChEBI" id="CHEBI:65315"/>
        <dbReference type="EC" id="5.4.99.12"/>
    </reaction>
</comment>
<feature type="active site" description="Nucleophile" evidence="4 5">
    <location>
        <position position="65"/>
    </location>
</feature>
<reference evidence="9" key="1">
    <citation type="submission" date="2022-11" db="EMBL/GenBank/DDBJ databases">
        <title>Larsenimonas rhizosphaerae sp. nov., isolated from a tidal mudflat.</title>
        <authorList>
            <person name="Lee S.D."/>
            <person name="Kim I.S."/>
        </authorList>
    </citation>
    <scope>NUCLEOTIDE SEQUENCE</scope>
    <source>
        <strain evidence="9">GH2-1</strain>
    </source>
</reference>
<gene>
    <name evidence="4 9" type="primary">truA</name>
    <name evidence="9" type="ORF">OQ287_03465</name>
</gene>
<dbReference type="GO" id="GO:0003723">
    <property type="term" value="F:RNA binding"/>
    <property type="evidence" value="ECO:0007669"/>
    <property type="project" value="InterPro"/>
</dbReference>
<dbReference type="PIRSF" id="PIRSF001430">
    <property type="entry name" value="tRNA_psdUrid_synth"/>
    <property type="match status" value="1"/>
</dbReference>
<keyword evidence="2 4" id="KW-0819">tRNA processing</keyword>
<dbReference type="AlphaFoldDB" id="A0AA41ZFM7"/>
<evidence type="ECO:0000313" key="9">
    <source>
        <dbReference type="EMBL" id="MCX2523289.1"/>
    </source>
</evidence>
<organism evidence="9 10">
    <name type="scientific">Larsenimonas rhizosphaerae</name>
    <dbReference type="NCBI Taxonomy" id="2944682"/>
    <lineage>
        <taxon>Bacteria</taxon>
        <taxon>Pseudomonadati</taxon>
        <taxon>Pseudomonadota</taxon>
        <taxon>Gammaproteobacteria</taxon>
        <taxon>Oceanospirillales</taxon>
        <taxon>Halomonadaceae</taxon>
        <taxon>Larsenimonas</taxon>
    </lineage>
</organism>
<dbReference type="FunFam" id="3.30.70.580:FF:000001">
    <property type="entry name" value="tRNA pseudouridine synthase A"/>
    <property type="match status" value="1"/>
</dbReference>
<evidence type="ECO:0000259" key="8">
    <source>
        <dbReference type="Pfam" id="PF01416"/>
    </source>
</evidence>
<evidence type="ECO:0000256" key="6">
    <source>
        <dbReference type="PIRSR" id="PIRSR001430-2"/>
    </source>
</evidence>
<feature type="domain" description="Pseudouridine synthase I TruA alpha/beta" evidence="8">
    <location>
        <begin position="22"/>
        <end position="116"/>
    </location>
</feature>
<dbReference type="GO" id="GO:0160147">
    <property type="term" value="F:tRNA pseudouridine(38-40) synthase activity"/>
    <property type="evidence" value="ECO:0007669"/>
    <property type="project" value="UniProtKB-EC"/>
</dbReference>